<comment type="caution">
    <text evidence="3">The sequence shown here is derived from an EMBL/GenBank/DDBJ whole genome shotgun (WGS) entry which is preliminary data.</text>
</comment>
<dbReference type="GO" id="GO:0003712">
    <property type="term" value="F:transcription coregulator activity"/>
    <property type="evidence" value="ECO:0007669"/>
    <property type="project" value="InterPro"/>
</dbReference>
<evidence type="ECO:0000256" key="2">
    <source>
        <dbReference type="SAM" id="MobiDB-lite"/>
    </source>
</evidence>
<evidence type="ECO:0000313" key="4">
    <source>
        <dbReference type="Proteomes" id="UP000239899"/>
    </source>
</evidence>
<feature type="coiled-coil region" evidence="1">
    <location>
        <begin position="23"/>
        <end position="50"/>
    </location>
</feature>
<organism evidence="3 4">
    <name type="scientific">Chlorella sorokiniana</name>
    <name type="common">Freshwater green alga</name>
    <dbReference type="NCBI Taxonomy" id="3076"/>
    <lineage>
        <taxon>Eukaryota</taxon>
        <taxon>Viridiplantae</taxon>
        <taxon>Chlorophyta</taxon>
        <taxon>core chlorophytes</taxon>
        <taxon>Trebouxiophyceae</taxon>
        <taxon>Chlorellales</taxon>
        <taxon>Chlorellaceae</taxon>
        <taxon>Chlorella clade</taxon>
        <taxon>Chlorella</taxon>
    </lineage>
</organism>
<protein>
    <submittedName>
        <fullName evidence="3">Mediator of RNA polymerase II transcription subunit 8-like</fullName>
    </submittedName>
</protein>
<dbReference type="Pfam" id="PF10232">
    <property type="entry name" value="Med8"/>
    <property type="match status" value="1"/>
</dbReference>
<dbReference type="PANTHER" id="PTHR35552">
    <property type="entry name" value="MEDIATOR OF RNA POLYMERASE II TRANSCRIPTION SUBUNIT 8"/>
    <property type="match status" value="1"/>
</dbReference>
<proteinExistence type="predicted"/>
<feature type="compositionally biased region" description="Low complexity" evidence="2">
    <location>
        <begin position="210"/>
        <end position="226"/>
    </location>
</feature>
<dbReference type="GO" id="GO:0016592">
    <property type="term" value="C:mediator complex"/>
    <property type="evidence" value="ECO:0007669"/>
    <property type="project" value="InterPro"/>
</dbReference>
<dbReference type="Proteomes" id="UP000239899">
    <property type="component" value="Unassembled WGS sequence"/>
</dbReference>
<keyword evidence="4" id="KW-1185">Reference proteome</keyword>
<dbReference type="GO" id="GO:0006357">
    <property type="term" value="P:regulation of transcription by RNA polymerase II"/>
    <property type="evidence" value="ECO:0007669"/>
    <property type="project" value="InterPro"/>
</dbReference>
<dbReference type="AlphaFoldDB" id="A0A2P6TYC0"/>
<name>A0A2P6TYC0_CHLSO</name>
<sequence length="233" mass="24548">MQGSRPPELRELLMGHGQGQLHLSAVRARAEELKRSLDQIIQSLQFAADRVQWSDALDRFAVINVQYQHLVDALRPLLRQFAAYPRSVNQTNAPILPIMLATKLLPEMEAEEASLLAQLAAAQQPGGSAASAAGTGAGQPPALSVAEQFAWVQDQERQLNHLVDQLVREEGGPLGAKGERRRQLAAAVAQAAAAGGPATAAAQPPGPQQGGPQRQAAQPPDPLLAAVTSGVGL</sequence>
<accession>A0A2P6TYC0</accession>
<dbReference type="PANTHER" id="PTHR35552:SF1">
    <property type="entry name" value="MEDIATOR OF RNA POLYMERASE II TRANSCRIPTION SUBUNIT 8"/>
    <property type="match status" value="1"/>
</dbReference>
<dbReference type="InterPro" id="IPR038795">
    <property type="entry name" value="MED8_plant"/>
</dbReference>
<dbReference type="STRING" id="3076.A0A2P6TYC0"/>
<evidence type="ECO:0000313" key="3">
    <source>
        <dbReference type="EMBL" id="PRW59040.1"/>
    </source>
</evidence>
<feature type="compositionally biased region" description="Low complexity" evidence="2">
    <location>
        <begin position="190"/>
        <end position="203"/>
    </location>
</feature>
<feature type="region of interest" description="Disordered" evidence="2">
    <location>
        <begin position="190"/>
        <end position="233"/>
    </location>
</feature>
<dbReference type="InterPro" id="IPR019364">
    <property type="entry name" value="Mediatior_Med8_fun/met"/>
</dbReference>
<evidence type="ECO:0000256" key="1">
    <source>
        <dbReference type="SAM" id="Coils"/>
    </source>
</evidence>
<dbReference type="EMBL" id="LHPG02000004">
    <property type="protein sequence ID" value="PRW59040.1"/>
    <property type="molecule type" value="Genomic_DNA"/>
</dbReference>
<keyword evidence="1" id="KW-0175">Coiled coil</keyword>
<gene>
    <name evidence="3" type="ORF">C2E21_2037</name>
</gene>
<dbReference type="OrthoDB" id="542418at2759"/>
<reference evidence="3 4" key="1">
    <citation type="journal article" date="2018" name="Plant J.">
        <title>Genome sequences of Chlorella sorokiniana UTEX 1602 and Micractinium conductrix SAG 241.80: implications to maltose excretion by a green alga.</title>
        <authorList>
            <person name="Arriola M.B."/>
            <person name="Velmurugan N."/>
            <person name="Zhang Y."/>
            <person name="Plunkett M.H."/>
            <person name="Hondzo H."/>
            <person name="Barney B.M."/>
        </authorList>
    </citation>
    <scope>NUCLEOTIDE SEQUENCE [LARGE SCALE GENOMIC DNA]</scope>
    <source>
        <strain evidence="4">UTEX 1602</strain>
    </source>
</reference>